<name>A0A0H2RKT8_9AGAM</name>
<dbReference type="AlphaFoldDB" id="A0A0H2RKT8"/>
<keyword evidence="2" id="KW-0808">Transferase</keyword>
<keyword evidence="3" id="KW-1185">Reference proteome</keyword>
<dbReference type="GO" id="GO:0005524">
    <property type="term" value="F:ATP binding"/>
    <property type="evidence" value="ECO:0007669"/>
    <property type="project" value="InterPro"/>
</dbReference>
<evidence type="ECO:0000313" key="3">
    <source>
        <dbReference type="Proteomes" id="UP000053477"/>
    </source>
</evidence>
<dbReference type="Gene3D" id="1.10.510.10">
    <property type="entry name" value="Transferase(Phosphotransferase) domain 1"/>
    <property type="match status" value="1"/>
</dbReference>
<organism evidence="2 3">
    <name type="scientific">Schizopora paradoxa</name>
    <dbReference type="NCBI Taxonomy" id="27342"/>
    <lineage>
        <taxon>Eukaryota</taxon>
        <taxon>Fungi</taxon>
        <taxon>Dikarya</taxon>
        <taxon>Basidiomycota</taxon>
        <taxon>Agaricomycotina</taxon>
        <taxon>Agaricomycetes</taxon>
        <taxon>Hymenochaetales</taxon>
        <taxon>Schizoporaceae</taxon>
        <taxon>Schizopora</taxon>
    </lineage>
</organism>
<dbReference type="InterPro" id="IPR011009">
    <property type="entry name" value="Kinase-like_dom_sf"/>
</dbReference>
<evidence type="ECO:0000259" key="1">
    <source>
        <dbReference type="PROSITE" id="PS50011"/>
    </source>
</evidence>
<dbReference type="Pfam" id="PF00069">
    <property type="entry name" value="Pkinase"/>
    <property type="match status" value="1"/>
</dbReference>
<protein>
    <submittedName>
        <fullName evidence="2">Kinase-like protein</fullName>
    </submittedName>
</protein>
<dbReference type="STRING" id="27342.A0A0H2RKT8"/>
<dbReference type="GO" id="GO:0004674">
    <property type="term" value="F:protein serine/threonine kinase activity"/>
    <property type="evidence" value="ECO:0007669"/>
    <property type="project" value="TreeGrafter"/>
</dbReference>
<dbReference type="PANTHER" id="PTHR44329">
    <property type="entry name" value="SERINE/THREONINE-PROTEIN KINASE TNNI3K-RELATED"/>
    <property type="match status" value="1"/>
</dbReference>
<dbReference type="SMART" id="SM00220">
    <property type="entry name" value="S_TKc"/>
    <property type="match status" value="1"/>
</dbReference>
<accession>A0A0H2RKT8</accession>
<dbReference type="InParanoid" id="A0A0H2RKT8"/>
<dbReference type="SUPFAM" id="SSF56112">
    <property type="entry name" value="Protein kinase-like (PK-like)"/>
    <property type="match status" value="1"/>
</dbReference>
<dbReference type="InterPro" id="IPR000719">
    <property type="entry name" value="Prot_kinase_dom"/>
</dbReference>
<dbReference type="InterPro" id="IPR051681">
    <property type="entry name" value="Ser/Thr_Kinases-Pseudokinases"/>
</dbReference>
<proteinExistence type="predicted"/>
<dbReference type="PROSITE" id="PS50011">
    <property type="entry name" value="PROTEIN_KINASE_DOM"/>
    <property type="match status" value="1"/>
</dbReference>
<gene>
    <name evidence="2" type="ORF">SCHPADRAFT_946945</name>
</gene>
<dbReference type="PROSITE" id="PS00108">
    <property type="entry name" value="PROTEIN_KINASE_ST"/>
    <property type="match status" value="1"/>
</dbReference>
<sequence>MKSLTDLLSNLSHLNLEGLIVDKQMHASGYGSSCDVFSAWSTKHGKKVAVKQIRMFLRKDEVLLKRLSREIGIWATLSHPNILPFLGFVVEGENLIPNLVSEWMLRGTLHDYMQLIPRCGEETCTLLYGIASGLSYLHIRGIIHADLKSHNVLISATRLPLLADFGLSLALSQSQSAMSGTASCVKGTIPWMARELFLSPPDGRTLKHTAMSDIWAFGMVAYELLSWEVPYGKKRPEPFVMLSIMNGELPERPEQHGDPLIFYKLWALCNSCWLDASSRPTGYQIMAHLAFINSKVHSHYTAFLDQMAMRCRKVDGSLCEAQVPAAVASERNAIHSSLSNWSPTVTSLDKANASKLSEPSSGVSLPIVMETDIIAAPAIHDLIHHEVESEASSLEHSEFPFLKGDRSEPANKYVETVISDLFSWPWSSSLTDEDEDDLYDFRMIIARSNSSSS</sequence>
<feature type="domain" description="Protein kinase" evidence="1">
    <location>
        <begin position="22"/>
        <end position="291"/>
    </location>
</feature>
<dbReference type="Proteomes" id="UP000053477">
    <property type="component" value="Unassembled WGS sequence"/>
</dbReference>
<reference evidence="2 3" key="1">
    <citation type="submission" date="2015-04" db="EMBL/GenBank/DDBJ databases">
        <title>Complete genome sequence of Schizopora paradoxa KUC8140, a cosmopolitan wood degrader in East Asia.</title>
        <authorList>
            <consortium name="DOE Joint Genome Institute"/>
            <person name="Min B."/>
            <person name="Park H."/>
            <person name="Jang Y."/>
            <person name="Kim J.-J."/>
            <person name="Kim K.H."/>
            <person name="Pangilinan J."/>
            <person name="Lipzen A."/>
            <person name="Riley R."/>
            <person name="Grigoriev I.V."/>
            <person name="Spatafora J.W."/>
            <person name="Choi I.-G."/>
        </authorList>
    </citation>
    <scope>NUCLEOTIDE SEQUENCE [LARGE SCALE GENOMIC DNA]</scope>
    <source>
        <strain evidence="2 3">KUC8140</strain>
    </source>
</reference>
<dbReference type="OrthoDB" id="4062651at2759"/>
<dbReference type="InterPro" id="IPR008271">
    <property type="entry name" value="Ser/Thr_kinase_AS"/>
</dbReference>
<keyword evidence="2" id="KW-0418">Kinase</keyword>
<evidence type="ECO:0000313" key="2">
    <source>
        <dbReference type="EMBL" id="KLO05396.1"/>
    </source>
</evidence>
<dbReference type="EMBL" id="KQ086314">
    <property type="protein sequence ID" value="KLO05396.1"/>
    <property type="molecule type" value="Genomic_DNA"/>
</dbReference>